<protein>
    <submittedName>
        <fullName evidence="1">Uncharacterized protein</fullName>
    </submittedName>
</protein>
<keyword evidence="2" id="KW-1185">Reference proteome</keyword>
<dbReference type="AlphaFoldDB" id="A0ABD0MTV7"/>
<comment type="caution">
    <text evidence="1">The sequence shown here is derived from an EMBL/GenBank/DDBJ whole genome shotgun (WGS) entry which is preliminary data.</text>
</comment>
<evidence type="ECO:0000313" key="2">
    <source>
        <dbReference type="Proteomes" id="UP001529510"/>
    </source>
</evidence>
<proteinExistence type="predicted"/>
<evidence type="ECO:0000313" key="1">
    <source>
        <dbReference type="EMBL" id="KAL0152454.1"/>
    </source>
</evidence>
<name>A0ABD0MTV7_CIRMR</name>
<dbReference type="Proteomes" id="UP001529510">
    <property type="component" value="Unassembled WGS sequence"/>
</dbReference>
<gene>
    <name evidence="1" type="ORF">M9458_052177</name>
</gene>
<accession>A0ABD0MTV7</accession>
<sequence>MVKWKRKEAVVVDSIFRLIVNTYSEDNRSRKGELTDVTKYAAVPFAELHDSRPPVLGSSYSQVKLPSLNYKGRKSELCVLGIEKRPMSLTDDSFSTERLSSIKCVTQSMRAARA</sequence>
<dbReference type="EMBL" id="JAMKFB020000189">
    <property type="protein sequence ID" value="KAL0152454.1"/>
    <property type="molecule type" value="Genomic_DNA"/>
</dbReference>
<reference evidence="1 2" key="1">
    <citation type="submission" date="2024-05" db="EMBL/GenBank/DDBJ databases">
        <title>Genome sequencing and assembly of Indian major carp, Cirrhinus mrigala (Hamilton, 1822).</title>
        <authorList>
            <person name="Mohindra V."/>
            <person name="Chowdhury L.M."/>
            <person name="Lal K."/>
            <person name="Jena J.K."/>
        </authorList>
    </citation>
    <scope>NUCLEOTIDE SEQUENCE [LARGE SCALE GENOMIC DNA]</scope>
    <source>
        <strain evidence="1">CM1030</strain>
        <tissue evidence="1">Blood</tissue>
    </source>
</reference>
<organism evidence="1 2">
    <name type="scientific">Cirrhinus mrigala</name>
    <name type="common">Mrigala</name>
    <dbReference type="NCBI Taxonomy" id="683832"/>
    <lineage>
        <taxon>Eukaryota</taxon>
        <taxon>Metazoa</taxon>
        <taxon>Chordata</taxon>
        <taxon>Craniata</taxon>
        <taxon>Vertebrata</taxon>
        <taxon>Euteleostomi</taxon>
        <taxon>Actinopterygii</taxon>
        <taxon>Neopterygii</taxon>
        <taxon>Teleostei</taxon>
        <taxon>Ostariophysi</taxon>
        <taxon>Cypriniformes</taxon>
        <taxon>Cyprinidae</taxon>
        <taxon>Labeoninae</taxon>
        <taxon>Labeonini</taxon>
        <taxon>Cirrhinus</taxon>
    </lineage>
</organism>